<feature type="domain" description="Ig-like" evidence="13">
    <location>
        <begin position="384"/>
        <end position="472"/>
    </location>
</feature>
<dbReference type="Pfam" id="PF07679">
    <property type="entry name" value="I-set"/>
    <property type="match status" value="7"/>
</dbReference>
<feature type="domain" description="Ig-like" evidence="13">
    <location>
        <begin position="36"/>
        <end position="124"/>
    </location>
</feature>
<keyword evidence="8" id="KW-0393">Immunoglobulin domain</keyword>
<dbReference type="OrthoDB" id="2570713at2759"/>
<keyword evidence="3" id="KW-0963">Cytoplasm</keyword>
<feature type="domain" description="Ig-like" evidence="13">
    <location>
        <begin position="840"/>
        <end position="929"/>
    </location>
</feature>
<dbReference type="SMART" id="SM00409">
    <property type="entry name" value="IG"/>
    <property type="match status" value="7"/>
</dbReference>
<dbReference type="Gene3D" id="3.30.200.20">
    <property type="entry name" value="Phosphorylase Kinase, domain 1"/>
    <property type="match status" value="1"/>
</dbReference>
<dbReference type="InterPro" id="IPR008271">
    <property type="entry name" value="Ser/Thr_kinase_AS"/>
</dbReference>
<dbReference type="SUPFAM" id="SSF48726">
    <property type="entry name" value="Immunoglobulin"/>
    <property type="match status" value="7"/>
</dbReference>
<keyword evidence="16" id="KW-1185">Reference proteome</keyword>
<keyword evidence="7" id="KW-1015">Disulfide bond</keyword>
<dbReference type="PROSITE" id="PS50835">
    <property type="entry name" value="IG_LIKE"/>
    <property type="match status" value="7"/>
</dbReference>
<dbReference type="InterPro" id="IPR003961">
    <property type="entry name" value="FN3_dom"/>
</dbReference>
<dbReference type="CDD" id="cd00063">
    <property type="entry name" value="FN3"/>
    <property type="match status" value="1"/>
</dbReference>
<dbReference type="Gene3D" id="1.10.510.10">
    <property type="entry name" value="Transferase(Phosphotransferase) domain 1"/>
    <property type="match status" value="1"/>
</dbReference>
<dbReference type="SMART" id="SM00220">
    <property type="entry name" value="S_TKc"/>
    <property type="match status" value="1"/>
</dbReference>
<feature type="compositionally biased region" description="Basic and acidic residues" evidence="10">
    <location>
        <begin position="1827"/>
        <end position="1845"/>
    </location>
</feature>
<evidence type="ECO:0000259" key="13">
    <source>
        <dbReference type="PROSITE" id="PS50835"/>
    </source>
</evidence>
<dbReference type="PROSITE" id="PS00108">
    <property type="entry name" value="PROTEIN_KINASE_ST"/>
    <property type="match status" value="1"/>
</dbReference>
<name>A0A913Z5S3_PATMI</name>
<comment type="subcellular location">
    <subcellularLocation>
        <location evidence="1">Cytoplasm</location>
        <location evidence="1">Myofibril</location>
    </subcellularLocation>
</comment>
<keyword evidence="5 9" id="KW-0547">Nucleotide-binding</keyword>
<evidence type="ECO:0000313" key="15">
    <source>
        <dbReference type="EnsemblMetazoa" id="XP_038047067.1"/>
    </source>
</evidence>
<sequence length="1932" mass="214545">MSYFAAGRLLETIEESSDSDIDSDGFDTASEGEEVPEFMQGLVDVSTREGAPVKFVCVTSGHPRPDVNWFCNGSAIGTHPDFTITLEGDRHTLQINPTYPEDTGIYTAQAFNRSWVRLSHARLTVEEIFTDDELNGVPESFLEDLNAENGSEDEDSSGDVDVVKGHEVKVQGSQEIAKMLKKRIRIKPGDTALLECCCDTSKSNVKVKWLKEDEEISPESSQRYKVRHDDSGVHSLEISDIISDDEGEYSCVAATEDCVTSSTTQLIMKERKPKPWDPVPARFLNRIEDLTVTEGEEALFRCQIIGHPIPEVTWFQDDEVLCPCQDVKMTFDGRTTFMIIAAAYPEDSGQYTCQIYNGLGGRLNCSAHLKVKKIKSRKLVPKPPEFTEVFHDRTVAEGTEVKFECRIRGNPKPKVAWLFNNKELKQSPDFLFFRKHNLYVLHIVEAFPEDEGEYTCRAFNSVGESQWSAELFVEETQSTIPSPAIGTITANFFRPSFLSHTKDCKAVEGGPATFNCKVTGSPEPEVVWLFNQSEIGANDHHILEHGEDGSCMLIIPHVTPKDVGEYTCVARSSLGVAQSIAGLEVTERISDDDQEQDSGYRGQERRLSDDFRCSSSGSADIPSRPVGKPNVSKIAGESILLTWETIPNNDLDSTVMYIIEGKDASEEDWILIATDVTDTSYWVSSVNPEGGYVFRVRAEGENGISEPSEESDVVCLMHLLSKNQEASASGSCLKKQNSVAIAKDIKPFFMDSLEDVYVMEHATAVLSCKVLCEPPPIVKWFRDEDIINNERMQATYKEDGTCLLEIKDVTYKDIGEYECVAENKTGKASCRLYLDVAEAPDIIKGFADTSAPAGEQLRLDVRVGGIPEPDVIWYKDNRPLSPTSKFSFLFEGEDMCSLKIDQAVPDDEGCYKMTAINMAGEVSHSAKVTVPDPMKYFFSDSRITIKKDITVEDEYDVQTELGRGAYGVVKKCTNKKTGKECAVKIIRVKNGMWDDLRREVLVMGMLDHKRLINIYDSYETKQDVIMVMELVSGGELFERIVSQDHITESETVFFVKQVIEGVHHMHQKNIVHLDLKPENILLVSPDSDDLKVIDFGLARVVSPDRDVICKFGTPEFVAPEVVCKQPVTTASDVWSIGVMAHILLSGISPFMGEDDKQTLIKVKRGYWDFEDEVWDDISDEAKEFLKAVMVLDPKKRLTLDQCLQHSWLKFDERHDQGVAKLSTQRLKTFNSRRKWQKALTAVKSAMRLRRLSSIAASDINAFRQRQLQGKGQSQDAGSQEKDNKTLQVDGEGEGGTQAQTGMGYGFDEDDDDHHPGILPLPCIIDDCMGAGDDENPACLVVPPFKAQSIMGHPLHDSEALSTGNAGLSAENTGMGVCDVSHNACVLCQCNACLLEMNLASYVECACVHDPSLVKCCDLKETGVLCQCVQNSRPRDSANHSRITDVEPFESNFVPFDQCDVKRSNLKASERDSPCSLSTSVLDRKCIATSSSVCKLLHKLAVSPEEFMLLLKDALRLLSTTKDCEETFAYDLDRTSINVLNSADITSVSCERVIGEDYISVTDTDIAMQPMTTLAGCYTEHVPDLDLEAVPPSEASAELDQMKQENGKADGAFFTFDGVNGEMSNGKENEASQDYARSGSKEAVKGKVGKIGWGSILGSVAKNGQPESAGAKETSCLDDEPQKQAHPGAAAFSKRKWSKSKLVLPSTLRRIQENRALSTEEAPPAGSSTPEKETVDHNSNSSAPLPRRLSSKWSKESMDSVDFGDDYEPEVEESSSLSPEVMAFDSRHSAEKKRRILKDEEVSSPQIFGKEAEPKLLSITELMLKISRDNKRKESESRDSPQKLDPQRLSPNDAASLSTKRSPEVGRLRAVSFNTSQEFDLKGHLDFLVCEVDERLNLGRYETWMLLRYSQTVRFVAGVIFGMVIGALCRIIF</sequence>
<dbReference type="SUPFAM" id="SSF56112">
    <property type="entry name" value="Protein kinase-like (PK-like)"/>
    <property type="match status" value="1"/>
</dbReference>
<evidence type="ECO:0000256" key="3">
    <source>
        <dbReference type="ARBA" id="ARBA00022490"/>
    </source>
</evidence>
<dbReference type="InterPro" id="IPR036116">
    <property type="entry name" value="FN3_sf"/>
</dbReference>
<evidence type="ECO:0000256" key="2">
    <source>
        <dbReference type="ARBA" id="ARBA00006692"/>
    </source>
</evidence>
<evidence type="ECO:0000256" key="9">
    <source>
        <dbReference type="PROSITE-ProRule" id="PRU10141"/>
    </source>
</evidence>
<evidence type="ECO:0000256" key="7">
    <source>
        <dbReference type="ARBA" id="ARBA00023157"/>
    </source>
</evidence>
<dbReference type="Proteomes" id="UP000887568">
    <property type="component" value="Unplaced"/>
</dbReference>
<dbReference type="FunFam" id="2.60.40.10:FF:000032">
    <property type="entry name" value="palladin isoform X1"/>
    <property type="match status" value="1"/>
</dbReference>
<dbReference type="InterPro" id="IPR000719">
    <property type="entry name" value="Prot_kinase_dom"/>
</dbReference>
<dbReference type="GO" id="GO:0045214">
    <property type="term" value="P:sarcomere organization"/>
    <property type="evidence" value="ECO:0007669"/>
    <property type="project" value="UniProtKB-ARBA"/>
</dbReference>
<dbReference type="InterPro" id="IPR007110">
    <property type="entry name" value="Ig-like_dom"/>
</dbReference>
<dbReference type="SUPFAM" id="SSF49265">
    <property type="entry name" value="Fibronectin type III"/>
    <property type="match status" value="1"/>
</dbReference>
<evidence type="ECO:0000256" key="1">
    <source>
        <dbReference type="ARBA" id="ARBA00004657"/>
    </source>
</evidence>
<dbReference type="InterPro" id="IPR003599">
    <property type="entry name" value="Ig_sub"/>
</dbReference>
<feature type="region of interest" description="Disordered" evidence="10">
    <location>
        <begin position="1265"/>
        <end position="1310"/>
    </location>
</feature>
<dbReference type="FunFam" id="2.60.40.10:FF:000080">
    <property type="entry name" value="Myosin light chain kinase, smooth muscle"/>
    <property type="match status" value="1"/>
</dbReference>
<feature type="compositionally biased region" description="Basic and acidic residues" evidence="10">
    <location>
        <begin position="602"/>
        <end position="612"/>
    </location>
</feature>
<evidence type="ECO:0000256" key="11">
    <source>
        <dbReference type="SAM" id="Phobius"/>
    </source>
</evidence>
<dbReference type="InterPro" id="IPR013783">
    <property type="entry name" value="Ig-like_fold"/>
</dbReference>
<feature type="domain" description="Ig-like" evidence="13">
    <location>
        <begin position="280"/>
        <end position="358"/>
    </location>
</feature>
<dbReference type="InterPro" id="IPR036179">
    <property type="entry name" value="Ig-like_dom_sf"/>
</dbReference>
<dbReference type="EnsemblMetazoa" id="XM_038191139.1">
    <property type="protein sequence ID" value="XP_038047067.1"/>
    <property type="gene ID" value="LOC119721204"/>
</dbReference>
<dbReference type="GO" id="GO:0004672">
    <property type="term" value="F:protein kinase activity"/>
    <property type="evidence" value="ECO:0007669"/>
    <property type="project" value="InterPro"/>
</dbReference>
<feature type="region of interest" description="Disordered" evidence="10">
    <location>
        <begin position="1707"/>
        <end position="1785"/>
    </location>
</feature>
<feature type="domain" description="Ig-like" evidence="13">
    <location>
        <begin position="174"/>
        <end position="267"/>
    </location>
</feature>
<dbReference type="InterPro" id="IPR011009">
    <property type="entry name" value="Kinase-like_dom_sf"/>
</dbReference>
<evidence type="ECO:0000256" key="4">
    <source>
        <dbReference type="ARBA" id="ARBA00022737"/>
    </source>
</evidence>
<feature type="compositionally biased region" description="Polar residues" evidence="10">
    <location>
        <begin position="1265"/>
        <end position="1277"/>
    </location>
</feature>
<dbReference type="PANTHER" id="PTHR47633:SF4">
    <property type="entry name" value="MYOPALLADIN ISOFORM X1"/>
    <property type="match status" value="1"/>
</dbReference>
<feature type="binding site" evidence="9">
    <location>
        <position position="984"/>
    </location>
    <ligand>
        <name>ATP</name>
        <dbReference type="ChEBI" id="CHEBI:30616"/>
    </ligand>
</feature>
<dbReference type="GeneID" id="119721204"/>
<dbReference type="PROSITE" id="PS50853">
    <property type="entry name" value="FN3"/>
    <property type="match status" value="1"/>
</dbReference>
<dbReference type="Pfam" id="PF00069">
    <property type="entry name" value="Pkinase"/>
    <property type="match status" value="1"/>
</dbReference>
<dbReference type="FunFam" id="1.10.510.10:FF:000571">
    <property type="entry name" value="Maternal embryonic leucine zipper kinase"/>
    <property type="match status" value="1"/>
</dbReference>
<dbReference type="FunFam" id="2.60.40.10:FF:000107">
    <property type="entry name" value="Myosin, light chain kinase a"/>
    <property type="match status" value="1"/>
</dbReference>
<feature type="compositionally biased region" description="Acidic residues" evidence="10">
    <location>
        <begin position="1761"/>
        <end position="1772"/>
    </location>
</feature>
<keyword evidence="4" id="KW-0677">Repeat</keyword>
<dbReference type="FunFam" id="2.60.40.10:FF:000345">
    <property type="entry name" value="Muscle M-line assembly protein unc-89"/>
    <property type="match status" value="1"/>
</dbReference>
<dbReference type="Gene3D" id="2.60.40.10">
    <property type="entry name" value="Immunoglobulins"/>
    <property type="match status" value="8"/>
</dbReference>
<dbReference type="InterPro" id="IPR017441">
    <property type="entry name" value="Protein_kinase_ATP_BS"/>
</dbReference>
<feature type="domain" description="Ig-like" evidence="13">
    <location>
        <begin position="747"/>
        <end position="837"/>
    </location>
</feature>
<dbReference type="GO" id="GO:0045989">
    <property type="term" value="P:positive regulation of striated muscle contraction"/>
    <property type="evidence" value="ECO:0007669"/>
    <property type="project" value="UniProtKB-ARBA"/>
</dbReference>
<evidence type="ECO:0000256" key="5">
    <source>
        <dbReference type="ARBA" id="ARBA00022741"/>
    </source>
</evidence>
<feature type="region of interest" description="Disordered" evidence="10">
    <location>
        <begin position="1662"/>
        <end position="1695"/>
    </location>
</feature>
<dbReference type="GO" id="GO:0031430">
    <property type="term" value="C:M band"/>
    <property type="evidence" value="ECO:0007669"/>
    <property type="project" value="UniProtKB-ARBA"/>
</dbReference>
<feature type="transmembrane region" description="Helical" evidence="11">
    <location>
        <begin position="1914"/>
        <end position="1931"/>
    </location>
</feature>
<dbReference type="PROSITE" id="PS00107">
    <property type="entry name" value="PROTEIN_KINASE_ATP"/>
    <property type="match status" value="1"/>
</dbReference>
<comment type="similarity">
    <text evidence="2">Belongs to the protein kinase superfamily. CAMK Ser/Thr protein kinase family.</text>
</comment>
<evidence type="ECO:0000259" key="14">
    <source>
        <dbReference type="PROSITE" id="PS50853"/>
    </source>
</evidence>
<feature type="region of interest" description="Disordered" evidence="10">
    <location>
        <begin position="1827"/>
        <end position="1860"/>
    </location>
</feature>
<dbReference type="FunFam" id="2.60.40.10:FF:000425">
    <property type="entry name" value="Myosin light chain kinase"/>
    <property type="match status" value="1"/>
</dbReference>
<dbReference type="GO" id="GO:0060298">
    <property type="term" value="P:positive regulation of sarcomere organization"/>
    <property type="evidence" value="ECO:0007669"/>
    <property type="project" value="UniProtKB-ARBA"/>
</dbReference>
<feature type="compositionally biased region" description="Polar residues" evidence="10">
    <location>
        <begin position="1848"/>
        <end position="1859"/>
    </location>
</feature>
<keyword evidence="11" id="KW-0472">Membrane</keyword>
<evidence type="ECO:0000256" key="6">
    <source>
        <dbReference type="ARBA" id="ARBA00022840"/>
    </source>
</evidence>
<dbReference type="FunFam" id="2.60.40.10:FF:000147">
    <property type="entry name" value="Myosin light chain kinase"/>
    <property type="match status" value="1"/>
</dbReference>
<dbReference type="RefSeq" id="XP_038047067.1">
    <property type="nucleotide sequence ID" value="XM_038191139.1"/>
</dbReference>
<dbReference type="OMA" id="WFCNGSA"/>
<keyword evidence="11" id="KW-1133">Transmembrane helix</keyword>
<protein>
    <submittedName>
        <fullName evidence="15">Uncharacterized protein</fullName>
    </submittedName>
</protein>
<evidence type="ECO:0000259" key="12">
    <source>
        <dbReference type="PROSITE" id="PS50011"/>
    </source>
</evidence>
<reference evidence="15" key="1">
    <citation type="submission" date="2022-11" db="UniProtKB">
        <authorList>
            <consortium name="EnsemblMetazoa"/>
        </authorList>
    </citation>
    <scope>IDENTIFICATION</scope>
</reference>
<keyword evidence="6 9" id="KW-0067">ATP-binding</keyword>
<dbReference type="InterPro" id="IPR003598">
    <property type="entry name" value="Ig_sub2"/>
</dbReference>
<feature type="region of interest" description="Disordered" evidence="10">
    <location>
        <begin position="587"/>
        <end position="628"/>
    </location>
</feature>
<evidence type="ECO:0000256" key="8">
    <source>
        <dbReference type="ARBA" id="ARBA00023319"/>
    </source>
</evidence>
<dbReference type="PANTHER" id="PTHR47633">
    <property type="entry name" value="IMMUNOGLOBULIN"/>
    <property type="match status" value="1"/>
</dbReference>
<evidence type="ECO:0000313" key="16">
    <source>
        <dbReference type="Proteomes" id="UP000887568"/>
    </source>
</evidence>
<proteinExistence type="inferred from homology"/>
<feature type="domain" description="Fibronectin type-III" evidence="14">
    <location>
        <begin position="625"/>
        <end position="718"/>
    </location>
</feature>
<organism evidence="15 16">
    <name type="scientific">Patiria miniata</name>
    <name type="common">Bat star</name>
    <name type="synonym">Asterina miniata</name>
    <dbReference type="NCBI Taxonomy" id="46514"/>
    <lineage>
        <taxon>Eukaryota</taxon>
        <taxon>Metazoa</taxon>
        <taxon>Echinodermata</taxon>
        <taxon>Eleutherozoa</taxon>
        <taxon>Asterozoa</taxon>
        <taxon>Asteroidea</taxon>
        <taxon>Valvatacea</taxon>
        <taxon>Valvatida</taxon>
        <taxon>Asterinidae</taxon>
        <taxon>Patiria</taxon>
    </lineage>
</organism>
<dbReference type="InterPro" id="IPR013098">
    <property type="entry name" value="Ig_I-set"/>
</dbReference>
<accession>A0A913Z5S3</accession>
<evidence type="ECO:0000256" key="10">
    <source>
        <dbReference type="SAM" id="MobiDB-lite"/>
    </source>
</evidence>
<keyword evidence="11" id="KW-0812">Transmembrane</keyword>
<feature type="region of interest" description="Disordered" evidence="10">
    <location>
        <begin position="14"/>
        <end position="33"/>
    </location>
</feature>
<feature type="domain" description="Protein kinase" evidence="12">
    <location>
        <begin position="955"/>
        <end position="1208"/>
    </location>
</feature>
<dbReference type="PROSITE" id="PS50011">
    <property type="entry name" value="PROTEIN_KINASE_DOM"/>
    <property type="match status" value="1"/>
</dbReference>
<dbReference type="SMART" id="SM00060">
    <property type="entry name" value="FN3"/>
    <property type="match status" value="1"/>
</dbReference>
<dbReference type="SMART" id="SM00408">
    <property type="entry name" value="IGc2"/>
    <property type="match status" value="7"/>
</dbReference>
<feature type="domain" description="Ig-like" evidence="13">
    <location>
        <begin position="495"/>
        <end position="590"/>
    </location>
</feature>
<dbReference type="GO" id="GO:0005524">
    <property type="term" value="F:ATP binding"/>
    <property type="evidence" value="ECO:0007669"/>
    <property type="project" value="UniProtKB-UniRule"/>
</dbReference>